<sequence length="287" mass="33814">MTKTGVLELMDLTSTWQKNNLPHVMNIPGGIIEPLTTHNWVRATYLSGMMAYYDLTKNEEIFNYVNGLCEDIDYKLGERERHADEFAIGRVYTDIFLVNREPKVLEDMYKRIDYIIENPKRGPVVGWNGDTNWSWADALFMAPPAWLKLYTCSGERKYLREMDVRFWDTYEHLYSKEDSLFFRDNRFKWNKEEDNVKSKNGQKVFWGGRGNGWVVGGLVDILTYTPGDYHNRKKYKQLYIEMMAKIASIQSEDGMWRTSLLDVEQYPVKEFSASAFFCYAMAWGYKQ</sequence>
<evidence type="ECO:0000256" key="1">
    <source>
        <dbReference type="ARBA" id="ARBA00022801"/>
    </source>
</evidence>
<dbReference type="GO" id="GO:0016787">
    <property type="term" value="F:hydrolase activity"/>
    <property type="evidence" value="ECO:0007669"/>
    <property type="project" value="UniProtKB-KW"/>
</dbReference>
<reference evidence="2 3" key="1">
    <citation type="journal article" date="2014" name="Genome Announc.">
        <title>Draft Genome Sequences of Marine Flavobacterium Algibacter lectus Strains SS8 and NR4.</title>
        <authorList>
            <person name="Takatani N."/>
            <person name="Nakanishi M."/>
            <person name="Meirelles P."/>
            <person name="Mino S."/>
            <person name="Suda W."/>
            <person name="Oshima K."/>
            <person name="Hattori M."/>
            <person name="Ohkuma M."/>
            <person name="Hosokawa M."/>
            <person name="Miyashita K."/>
            <person name="Thompson F.L."/>
            <person name="Niwa A."/>
            <person name="Sawabe T."/>
            <person name="Sawabe T."/>
        </authorList>
    </citation>
    <scope>NUCLEOTIDE SEQUENCE [LARGE SCALE GENOMIC DNA]</scope>
    <source>
        <strain evidence="3">JCM19274</strain>
    </source>
</reference>
<dbReference type="Proteomes" id="UP000029643">
    <property type="component" value="Unassembled WGS sequence"/>
</dbReference>
<dbReference type="EMBL" id="BBNU01000021">
    <property type="protein sequence ID" value="GAL82032.1"/>
    <property type="molecule type" value="Genomic_DNA"/>
</dbReference>
<organism evidence="2 3">
    <name type="scientific">Algibacter lectus</name>
    <dbReference type="NCBI Taxonomy" id="221126"/>
    <lineage>
        <taxon>Bacteria</taxon>
        <taxon>Pseudomonadati</taxon>
        <taxon>Bacteroidota</taxon>
        <taxon>Flavobacteriia</taxon>
        <taxon>Flavobacteriales</taxon>
        <taxon>Flavobacteriaceae</taxon>
        <taxon>Algibacter</taxon>
    </lineage>
</organism>
<name>A0A090X6X3_9FLAO</name>
<evidence type="ECO:0000313" key="2">
    <source>
        <dbReference type="EMBL" id="GAL82032.1"/>
    </source>
</evidence>
<gene>
    <name evidence="2" type="ORF">JCM19274_2743</name>
</gene>
<dbReference type="InterPro" id="IPR008928">
    <property type="entry name" value="6-hairpin_glycosidase_sf"/>
</dbReference>
<dbReference type="InterPro" id="IPR052043">
    <property type="entry name" value="PolySaccharide_Degr_Enz"/>
</dbReference>
<dbReference type="SUPFAM" id="SSF48208">
    <property type="entry name" value="Six-hairpin glycosidases"/>
    <property type="match status" value="1"/>
</dbReference>
<dbReference type="InterPro" id="IPR012341">
    <property type="entry name" value="6hp_glycosidase-like_sf"/>
</dbReference>
<dbReference type="PANTHER" id="PTHR33886:SF8">
    <property type="entry name" value="UNSATURATED RHAMNOGALACTURONAN HYDROLASE (EUROFUNG)"/>
    <property type="match status" value="1"/>
</dbReference>
<dbReference type="GO" id="GO:0005975">
    <property type="term" value="P:carbohydrate metabolic process"/>
    <property type="evidence" value="ECO:0007669"/>
    <property type="project" value="InterPro"/>
</dbReference>
<dbReference type="PANTHER" id="PTHR33886">
    <property type="entry name" value="UNSATURATED RHAMNOGALACTURONAN HYDROLASE (EUROFUNG)"/>
    <property type="match status" value="1"/>
</dbReference>
<dbReference type="InterPro" id="IPR010905">
    <property type="entry name" value="Glyco_hydro_88"/>
</dbReference>
<accession>A0A090X6X3</accession>
<keyword evidence="1" id="KW-0378">Hydrolase</keyword>
<protein>
    <submittedName>
        <fullName evidence="2">Rhamnogalacturonides degradation protein RhiN</fullName>
    </submittedName>
</protein>
<evidence type="ECO:0000313" key="3">
    <source>
        <dbReference type="Proteomes" id="UP000029643"/>
    </source>
</evidence>
<dbReference type="AlphaFoldDB" id="A0A090X6X3"/>
<proteinExistence type="predicted"/>
<dbReference type="Pfam" id="PF07470">
    <property type="entry name" value="Glyco_hydro_88"/>
    <property type="match status" value="1"/>
</dbReference>
<dbReference type="Gene3D" id="1.50.10.10">
    <property type="match status" value="1"/>
</dbReference>
<comment type="caution">
    <text evidence="2">The sequence shown here is derived from an EMBL/GenBank/DDBJ whole genome shotgun (WGS) entry which is preliminary data.</text>
</comment>